<evidence type="ECO:0000313" key="1">
    <source>
        <dbReference type="EMBL" id="MBF1129588.1"/>
    </source>
</evidence>
<proteinExistence type="predicted"/>
<protein>
    <submittedName>
        <fullName evidence="1">Uncharacterized protein</fullName>
    </submittedName>
</protein>
<name>A0A930FRI4_9FIRM</name>
<accession>A0A930FRI4</accession>
<gene>
    <name evidence="1" type="ORF">HXL70_06030</name>
</gene>
<sequence length="86" mass="9505">FAALTDIENTEKIYLDNGVYKRNTALGSSWDLRIVHEGDQQVSGHGEGGVSAGVPADLSVFIPYFKNLCERNVYPFIGTAQETQQR</sequence>
<dbReference type="AlphaFoldDB" id="A0A930FRI4"/>
<dbReference type="Proteomes" id="UP000757890">
    <property type="component" value="Unassembled WGS sequence"/>
</dbReference>
<reference evidence="1" key="1">
    <citation type="submission" date="2020-04" db="EMBL/GenBank/DDBJ databases">
        <title>Deep metagenomics examines the oral microbiome during advanced dental caries in children, revealing novel taxa and co-occurrences with host molecules.</title>
        <authorList>
            <person name="Baker J.L."/>
            <person name="Morton J.T."/>
            <person name="Dinis M."/>
            <person name="Alvarez R."/>
            <person name="Tran N.C."/>
            <person name="Knight R."/>
            <person name="Edlund A."/>
        </authorList>
    </citation>
    <scope>NUCLEOTIDE SEQUENCE</scope>
    <source>
        <strain evidence="1">JCVI_32_bin.14</strain>
    </source>
</reference>
<organism evidence="1 2">
    <name type="scientific">Dialister invisus</name>
    <dbReference type="NCBI Taxonomy" id="218538"/>
    <lineage>
        <taxon>Bacteria</taxon>
        <taxon>Bacillati</taxon>
        <taxon>Bacillota</taxon>
        <taxon>Negativicutes</taxon>
        <taxon>Veillonellales</taxon>
        <taxon>Veillonellaceae</taxon>
        <taxon>Dialister</taxon>
    </lineage>
</organism>
<dbReference type="EMBL" id="JABZMK010000035">
    <property type="protein sequence ID" value="MBF1129588.1"/>
    <property type="molecule type" value="Genomic_DNA"/>
</dbReference>
<comment type="caution">
    <text evidence="1">The sequence shown here is derived from an EMBL/GenBank/DDBJ whole genome shotgun (WGS) entry which is preliminary data.</text>
</comment>
<evidence type="ECO:0000313" key="2">
    <source>
        <dbReference type="Proteomes" id="UP000757890"/>
    </source>
</evidence>
<feature type="non-terminal residue" evidence="1">
    <location>
        <position position="1"/>
    </location>
</feature>